<sequence>MNETHDWTIEAVLMHSNDIHSRLEHAAKIATVIAEERRTYGSDRVLAVDIGDHMDRMRVETEGSDGLVNIELLHIADCEAATLGNNEGLTLEPRMLEDAYRDRARFPVLVANMFRSSDHERPEWLAPSTVINKGKLRIGLIGVTAKFSEFYTLLGWEVTDPIEAIRIEAAQLRSHVDVLVVLSHLGLPFDRRIAEQLEGIDLILGGHTHHLLEEPLVIGSTTICAAGKYGEWVGRVEIGWDSAASKPLFRASCVPVAAYDEHPDAVDTIARYREHAAERLGRVMARLDAPLASREDQESPLTNLLAAGIRRWTKADIGIANNGQLLAGLPIGDVTAGDLHAICPSPINPCRMRLLGRHIREALQQSLRDDYITMPIRGFGFRGSVLGKLAVDGMTIEAEYDRHGQLQLSAVYVDGDPLVDDREYSVGTLDMFTFGVGYLSLKQGTDIEYFLPEFIRDILAVELQDTASIQNASLARFVIRGRAAT</sequence>
<name>A0A2V2YSL7_9BACL</name>
<dbReference type="InterPro" id="IPR006179">
    <property type="entry name" value="5_nucleotidase/apyrase"/>
</dbReference>
<comment type="similarity">
    <text evidence="2">Belongs to the 5'-nucleotidase family.</text>
</comment>
<organism evidence="5 6">
    <name type="scientific">Paenibacillus cellulosilyticus</name>
    <dbReference type="NCBI Taxonomy" id="375489"/>
    <lineage>
        <taxon>Bacteria</taxon>
        <taxon>Bacillati</taxon>
        <taxon>Bacillota</taxon>
        <taxon>Bacilli</taxon>
        <taxon>Bacillales</taxon>
        <taxon>Paenibacillaceae</taxon>
        <taxon>Paenibacillus</taxon>
    </lineage>
</organism>
<reference evidence="5 6" key="1">
    <citation type="submission" date="2018-05" db="EMBL/GenBank/DDBJ databases">
        <title>Genomic Encyclopedia of Type Strains, Phase III (KMG-III): the genomes of soil and plant-associated and newly described type strains.</title>
        <authorList>
            <person name="Whitman W."/>
        </authorList>
    </citation>
    <scope>NUCLEOTIDE SEQUENCE [LARGE SCALE GENOMIC DNA]</scope>
    <source>
        <strain evidence="5 6">CECT 5696</strain>
    </source>
</reference>
<dbReference type="RefSeq" id="WP_110044657.1">
    <property type="nucleotide sequence ID" value="NZ_CP054613.1"/>
</dbReference>
<evidence type="ECO:0000259" key="3">
    <source>
        <dbReference type="Pfam" id="PF00149"/>
    </source>
</evidence>
<gene>
    <name evidence="5" type="ORF">DFQ01_11049</name>
</gene>
<dbReference type="SUPFAM" id="SSF55816">
    <property type="entry name" value="5'-nucleotidase (syn. UDP-sugar hydrolase), C-terminal domain"/>
    <property type="match status" value="1"/>
</dbReference>
<dbReference type="SUPFAM" id="SSF56300">
    <property type="entry name" value="Metallo-dependent phosphatases"/>
    <property type="match status" value="1"/>
</dbReference>
<feature type="domain" description="5'-Nucleotidase C-terminal" evidence="4">
    <location>
        <begin position="289"/>
        <end position="430"/>
    </location>
</feature>
<dbReference type="InterPro" id="IPR036907">
    <property type="entry name" value="5'-Nucleotdase_C_sf"/>
</dbReference>
<dbReference type="CDD" id="cd00845">
    <property type="entry name" value="MPP_UshA_N_like"/>
    <property type="match status" value="1"/>
</dbReference>
<evidence type="ECO:0000256" key="2">
    <source>
        <dbReference type="RuleBase" id="RU362119"/>
    </source>
</evidence>
<evidence type="ECO:0000256" key="1">
    <source>
        <dbReference type="ARBA" id="ARBA00022729"/>
    </source>
</evidence>
<dbReference type="PANTHER" id="PTHR11575">
    <property type="entry name" value="5'-NUCLEOTIDASE-RELATED"/>
    <property type="match status" value="1"/>
</dbReference>
<evidence type="ECO:0000259" key="4">
    <source>
        <dbReference type="Pfam" id="PF02872"/>
    </source>
</evidence>
<dbReference type="PRINTS" id="PR01607">
    <property type="entry name" value="APYRASEFAMLY"/>
</dbReference>
<proteinExistence type="inferred from homology"/>
<feature type="domain" description="Calcineurin-like phosphoesterase" evidence="3">
    <location>
        <begin position="14"/>
        <end position="210"/>
    </location>
</feature>
<dbReference type="GO" id="GO:0009166">
    <property type="term" value="P:nucleotide catabolic process"/>
    <property type="evidence" value="ECO:0007669"/>
    <property type="project" value="InterPro"/>
</dbReference>
<evidence type="ECO:0000313" key="6">
    <source>
        <dbReference type="Proteomes" id="UP000246635"/>
    </source>
</evidence>
<dbReference type="Pfam" id="PF02872">
    <property type="entry name" value="5_nucleotid_C"/>
    <property type="match status" value="1"/>
</dbReference>
<protein>
    <submittedName>
        <fullName evidence="5">2',3'-cyclic-nucleotide 2'-phosphodiesterase (5'-nucleotidase family)</fullName>
    </submittedName>
</protein>
<keyword evidence="2" id="KW-0547">Nucleotide-binding</keyword>
<accession>A0A2V2YSL7</accession>
<dbReference type="GO" id="GO:0030288">
    <property type="term" value="C:outer membrane-bounded periplasmic space"/>
    <property type="evidence" value="ECO:0007669"/>
    <property type="project" value="TreeGrafter"/>
</dbReference>
<keyword evidence="6" id="KW-1185">Reference proteome</keyword>
<dbReference type="Proteomes" id="UP000246635">
    <property type="component" value="Unassembled WGS sequence"/>
</dbReference>
<dbReference type="Gene3D" id="3.60.21.10">
    <property type="match status" value="1"/>
</dbReference>
<dbReference type="OrthoDB" id="9793179at2"/>
<evidence type="ECO:0000313" key="5">
    <source>
        <dbReference type="EMBL" id="PWW01159.1"/>
    </source>
</evidence>
<dbReference type="GO" id="GO:0000166">
    <property type="term" value="F:nucleotide binding"/>
    <property type="evidence" value="ECO:0007669"/>
    <property type="project" value="UniProtKB-KW"/>
</dbReference>
<dbReference type="EMBL" id="QGTQ01000010">
    <property type="protein sequence ID" value="PWW01159.1"/>
    <property type="molecule type" value="Genomic_DNA"/>
</dbReference>
<dbReference type="InterPro" id="IPR029052">
    <property type="entry name" value="Metallo-depent_PP-like"/>
</dbReference>
<comment type="caution">
    <text evidence="5">The sequence shown here is derived from an EMBL/GenBank/DDBJ whole genome shotgun (WGS) entry which is preliminary data.</text>
</comment>
<keyword evidence="2" id="KW-0378">Hydrolase</keyword>
<dbReference type="AlphaFoldDB" id="A0A2V2YSL7"/>
<keyword evidence="1" id="KW-0732">Signal</keyword>
<dbReference type="Gene3D" id="3.90.780.10">
    <property type="entry name" value="5'-Nucleotidase, C-terminal domain"/>
    <property type="match status" value="1"/>
</dbReference>
<dbReference type="Pfam" id="PF00149">
    <property type="entry name" value="Metallophos"/>
    <property type="match status" value="1"/>
</dbReference>
<dbReference type="GO" id="GO:0008768">
    <property type="term" value="F:UDP-sugar diphosphatase activity"/>
    <property type="evidence" value="ECO:0007669"/>
    <property type="project" value="TreeGrafter"/>
</dbReference>
<dbReference type="InterPro" id="IPR008334">
    <property type="entry name" value="5'-Nucleotdase_C"/>
</dbReference>
<dbReference type="PANTHER" id="PTHR11575:SF23">
    <property type="entry name" value="5-NUCLEOTIDASE FAMILY PROTEIN"/>
    <property type="match status" value="1"/>
</dbReference>
<dbReference type="GO" id="GO:0008253">
    <property type="term" value="F:5'-nucleotidase activity"/>
    <property type="evidence" value="ECO:0007669"/>
    <property type="project" value="TreeGrafter"/>
</dbReference>
<dbReference type="InterPro" id="IPR004843">
    <property type="entry name" value="Calcineurin-like_PHP"/>
</dbReference>